<dbReference type="AlphaFoldDB" id="A0A1F5FK34"/>
<dbReference type="PRINTS" id="PR01040">
    <property type="entry name" value="TRNASYNTHTYR"/>
</dbReference>
<dbReference type="PROSITE" id="PS00178">
    <property type="entry name" value="AA_TRNA_LIGASE_I"/>
    <property type="match status" value="1"/>
</dbReference>
<evidence type="ECO:0000256" key="7">
    <source>
        <dbReference type="ARBA" id="ARBA00048248"/>
    </source>
</evidence>
<keyword evidence="3 9" id="KW-0547">Nucleotide-binding</keyword>
<gene>
    <name evidence="10" type="ORF">A2368_03165</name>
</gene>
<dbReference type="PANTHER" id="PTHR11766:SF1">
    <property type="entry name" value="TYROSINE--TRNA LIGASE"/>
    <property type="match status" value="1"/>
</dbReference>
<dbReference type="PANTHER" id="PTHR11766">
    <property type="entry name" value="TYROSYL-TRNA SYNTHETASE"/>
    <property type="match status" value="1"/>
</dbReference>
<evidence type="ECO:0000256" key="3">
    <source>
        <dbReference type="ARBA" id="ARBA00022741"/>
    </source>
</evidence>
<dbReference type="GO" id="GO:0005829">
    <property type="term" value="C:cytosol"/>
    <property type="evidence" value="ECO:0007669"/>
    <property type="project" value="TreeGrafter"/>
</dbReference>
<dbReference type="Pfam" id="PF00579">
    <property type="entry name" value="tRNA-synt_1b"/>
    <property type="match status" value="1"/>
</dbReference>
<dbReference type="EMBL" id="MFAM01000006">
    <property type="protein sequence ID" value="OGD79884.1"/>
    <property type="molecule type" value="Genomic_DNA"/>
</dbReference>
<dbReference type="Gene3D" id="1.10.240.10">
    <property type="entry name" value="Tyrosyl-Transfer RNA Synthetase"/>
    <property type="match status" value="1"/>
</dbReference>
<keyword evidence="5 9" id="KW-0648">Protein biosynthesis</keyword>
<evidence type="ECO:0000256" key="5">
    <source>
        <dbReference type="ARBA" id="ARBA00022917"/>
    </source>
</evidence>
<protein>
    <recommendedName>
        <fullName evidence="1 8">Tyrosine--tRNA ligase</fullName>
        <ecNumber evidence="1 8">6.1.1.1</ecNumber>
    </recommendedName>
</protein>
<name>A0A1F5FK34_9BACT</name>
<dbReference type="CDD" id="cd00805">
    <property type="entry name" value="TyrRS_core"/>
    <property type="match status" value="1"/>
</dbReference>
<dbReference type="SUPFAM" id="SSF52374">
    <property type="entry name" value="Nucleotidylyl transferase"/>
    <property type="match status" value="1"/>
</dbReference>
<evidence type="ECO:0000256" key="6">
    <source>
        <dbReference type="ARBA" id="ARBA00023146"/>
    </source>
</evidence>
<dbReference type="GO" id="GO:0004831">
    <property type="term" value="F:tyrosine-tRNA ligase activity"/>
    <property type="evidence" value="ECO:0007669"/>
    <property type="project" value="UniProtKB-UniRule"/>
</dbReference>
<sequence>MEKPSNLPIDLREVAAEETTIREALQRGVAELLPNARTLEQQMRDQRIKLYLGIDPTSPDLHIGHTVPLRKLRHFQDLGHEVVLLFGTFTGMIGDPTDKSAGRVRLTPEQVAHNVATYAQQAGKILDLSPDSANPITIAYNHDWLGKMNFAEVVDLMSNVSAQQMLERSMFKGRVAEGRPVWLHELVYPLMQGWDAVALGVDLEVGGRDQTFNMLVGRDLVRKYQDREKWVMALKLIEDPDGKKMGKTEGNIVNVESLPEIKYESIMTWPDAAIPLGFELLTTIPLDQTFIVDEILQDKSINPYEFKRALAFRVVADIDGVEAAKLAESEYEWVYRQKELPHRLSTVAVSPNTNLSRALLESGLVRDEIEAQLKLKEGAVYVNLQPQRSDSVITDSELVLQLGRRTIKNARRIIIESKE</sequence>
<dbReference type="InterPro" id="IPR024088">
    <property type="entry name" value="Tyr-tRNA-ligase_bac-type"/>
</dbReference>
<dbReference type="GO" id="GO:0005524">
    <property type="term" value="F:ATP binding"/>
    <property type="evidence" value="ECO:0007669"/>
    <property type="project" value="UniProtKB-KW"/>
</dbReference>
<evidence type="ECO:0000313" key="11">
    <source>
        <dbReference type="Proteomes" id="UP000176682"/>
    </source>
</evidence>
<dbReference type="NCBIfam" id="TIGR00234">
    <property type="entry name" value="tyrS"/>
    <property type="match status" value="1"/>
</dbReference>
<comment type="similarity">
    <text evidence="9">Belongs to the class-I aminoacyl-tRNA synthetase family.</text>
</comment>
<dbReference type="GO" id="GO:0006437">
    <property type="term" value="P:tyrosyl-tRNA aminoacylation"/>
    <property type="evidence" value="ECO:0007669"/>
    <property type="project" value="UniProtKB-UniRule"/>
</dbReference>
<evidence type="ECO:0000256" key="9">
    <source>
        <dbReference type="RuleBase" id="RU363036"/>
    </source>
</evidence>
<dbReference type="InterPro" id="IPR002305">
    <property type="entry name" value="aa-tRNA-synth_Ic"/>
</dbReference>
<reference evidence="10 11" key="1">
    <citation type="journal article" date="2016" name="Nat. Commun.">
        <title>Thousands of microbial genomes shed light on interconnected biogeochemical processes in an aquifer system.</title>
        <authorList>
            <person name="Anantharaman K."/>
            <person name="Brown C.T."/>
            <person name="Hug L.A."/>
            <person name="Sharon I."/>
            <person name="Castelle C.J."/>
            <person name="Probst A.J."/>
            <person name="Thomas B.C."/>
            <person name="Singh A."/>
            <person name="Wilkins M.J."/>
            <person name="Karaoz U."/>
            <person name="Brodie E.L."/>
            <person name="Williams K.H."/>
            <person name="Hubbard S.S."/>
            <person name="Banfield J.F."/>
        </authorList>
    </citation>
    <scope>NUCLEOTIDE SEQUENCE [LARGE SCALE GENOMIC DNA]</scope>
</reference>
<comment type="caution">
    <text evidence="10">The sequence shown here is derived from an EMBL/GenBank/DDBJ whole genome shotgun (WGS) entry which is preliminary data.</text>
</comment>
<proteinExistence type="inferred from homology"/>
<dbReference type="InterPro" id="IPR014729">
    <property type="entry name" value="Rossmann-like_a/b/a_fold"/>
</dbReference>
<evidence type="ECO:0000256" key="1">
    <source>
        <dbReference type="ARBA" id="ARBA00013160"/>
    </source>
</evidence>
<keyword evidence="4 9" id="KW-0067">ATP-binding</keyword>
<organism evidence="10 11">
    <name type="scientific">Candidatus Collierbacteria bacterium RIFOXYB1_FULL_49_13</name>
    <dbReference type="NCBI Taxonomy" id="1817728"/>
    <lineage>
        <taxon>Bacteria</taxon>
        <taxon>Candidatus Collieribacteriota</taxon>
    </lineage>
</organism>
<evidence type="ECO:0000256" key="8">
    <source>
        <dbReference type="NCBIfam" id="TIGR00234"/>
    </source>
</evidence>
<dbReference type="EC" id="6.1.1.1" evidence="1 8"/>
<dbReference type="Proteomes" id="UP000176682">
    <property type="component" value="Unassembled WGS sequence"/>
</dbReference>
<comment type="catalytic activity">
    <reaction evidence="7">
        <text>tRNA(Tyr) + L-tyrosine + ATP = L-tyrosyl-tRNA(Tyr) + AMP + diphosphate + H(+)</text>
        <dbReference type="Rhea" id="RHEA:10220"/>
        <dbReference type="Rhea" id="RHEA-COMP:9706"/>
        <dbReference type="Rhea" id="RHEA-COMP:9707"/>
        <dbReference type="ChEBI" id="CHEBI:15378"/>
        <dbReference type="ChEBI" id="CHEBI:30616"/>
        <dbReference type="ChEBI" id="CHEBI:33019"/>
        <dbReference type="ChEBI" id="CHEBI:58315"/>
        <dbReference type="ChEBI" id="CHEBI:78442"/>
        <dbReference type="ChEBI" id="CHEBI:78536"/>
        <dbReference type="ChEBI" id="CHEBI:456215"/>
        <dbReference type="EC" id="6.1.1.1"/>
    </reaction>
</comment>
<accession>A0A1F5FK34</accession>
<dbReference type="Gene3D" id="3.40.50.620">
    <property type="entry name" value="HUPs"/>
    <property type="match status" value="1"/>
</dbReference>
<evidence type="ECO:0000256" key="2">
    <source>
        <dbReference type="ARBA" id="ARBA00022598"/>
    </source>
</evidence>
<keyword evidence="2 9" id="KW-0436">Ligase</keyword>
<dbReference type="InterPro" id="IPR002307">
    <property type="entry name" value="Tyr-tRNA-ligase"/>
</dbReference>
<evidence type="ECO:0000313" key="10">
    <source>
        <dbReference type="EMBL" id="OGD79884.1"/>
    </source>
</evidence>
<keyword evidence="6 9" id="KW-0030">Aminoacyl-tRNA synthetase</keyword>
<evidence type="ECO:0000256" key="4">
    <source>
        <dbReference type="ARBA" id="ARBA00022840"/>
    </source>
</evidence>
<dbReference type="InterPro" id="IPR001412">
    <property type="entry name" value="aa-tRNA-synth_I_CS"/>
</dbReference>